<keyword evidence="2" id="KW-0347">Helicase</keyword>
<dbReference type="InterPro" id="IPR036388">
    <property type="entry name" value="WH-like_DNA-bd_sf"/>
</dbReference>
<dbReference type="Gene3D" id="1.10.10.10">
    <property type="entry name" value="Winged helix-like DNA-binding domain superfamily/Winged helix DNA-binding domain"/>
    <property type="match status" value="1"/>
</dbReference>
<dbReference type="Pfam" id="PF13749">
    <property type="entry name" value="HATPase_c_4"/>
    <property type="match status" value="1"/>
</dbReference>
<keyword evidence="2" id="KW-0067">ATP-binding</keyword>
<dbReference type="GO" id="GO:0004386">
    <property type="term" value="F:helicase activity"/>
    <property type="evidence" value="ECO:0007669"/>
    <property type="project" value="UniProtKB-KW"/>
</dbReference>
<dbReference type="PANTHER" id="PTHR30595">
    <property type="entry name" value="GLPR-RELATED TRANSCRIPTIONAL REPRESSOR"/>
    <property type="match status" value="1"/>
</dbReference>
<keyword evidence="3" id="KW-1185">Reference proteome</keyword>
<dbReference type="AlphaFoldDB" id="A0A1M6ZJD4"/>
<accession>A0A1M6ZJD4</accession>
<dbReference type="InterPro" id="IPR007421">
    <property type="entry name" value="Schlafen_AlbA_2_dom"/>
</dbReference>
<dbReference type="Pfam" id="PF04326">
    <property type="entry name" value="SLFN_AlbA_2"/>
    <property type="match status" value="1"/>
</dbReference>
<gene>
    <name evidence="2" type="ORF">SAMN02745138_03229</name>
</gene>
<organism evidence="2 3">
    <name type="scientific">Anaerotignum lactatifermentans DSM 14214</name>
    <dbReference type="NCBI Taxonomy" id="1121323"/>
    <lineage>
        <taxon>Bacteria</taxon>
        <taxon>Bacillati</taxon>
        <taxon>Bacillota</taxon>
        <taxon>Clostridia</taxon>
        <taxon>Lachnospirales</taxon>
        <taxon>Anaerotignaceae</taxon>
        <taxon>Anaerotignum</taxon>
    </lineage>
</organism>
<evidence type="ECO:0000259" key="1">
    <source>
        <dbReference type="Pfam" id="PF04326"/>
    </source>
</evidence>
<feature type="domain" description="Schlafen AlbA-2" evidence="1">
    <location>
        <begin position="4"/>
        <end position="117"/>
    </location>
</feature>
<evidence type="ECO:0000313" key="2">
    <source>
        <dbReference type="EMBL" id="SHL30435.1"/>
    </source>
</evidence>
<dbReference type="InterPro" id="IPR036390">
    <property type="entry name" value="WH_DNA-bd_sf"/>
</dbReference>
<dbReference type="Proteomes" id="UP000183975">
    <property type="component" value="Unassembled WGS sequence"/>
</dbReference>
<dbReference type="InterPro" id="IPR038475">
    <property type="entry name" value="RecG_C_sf"/>
</dbReference>
<dbReference type="Gene3D" id="3.30.950.30">
    <property type="entry name" value="Schlafen, AAA domain"/>
    <property type="match status" value="1"/>
</dbReference>
<sequence length="437" mass="49836">MLFENENIEFKAKLSDEIYKEVIAFANTDGGMIYIGIDDQGNVVGLENIDESYTRLTNGIRDAIQPDVTMFVRYVLQEDRVIRIEVGEGSYKPYYLKSKGLKPNGVYVRQGATSAPASPELIRKMIKDTDGDQFEDMRTMEQELTFNDAEKAFVRYNVDFTEDKFIALGLRNLHDDHYTNLALLLSDQCQHTIKVAVFADEDRTIFKDAKEFGGSIFRQLDDAYSYLLLCNRTSATFQGLNRVEKKDYPEEALREALLNAMVHRDYSFSGSIIINVNDAAMEFISIGGLLPGLSVEDIRSGISQPRNRKLAEIFHRLKLIESYGTGIRRIFKLYENHSVQPRIEVTPNAFKLILPNTNYVNTIDNVSIKEKNAAPAITPQMKVVLGYLSEYGEISEEELQELLNVKRTRAYLIARQMLEQGLIQCSGRGISKRYYLK</sequence>
<dbReference type="PANTHER" id="PTHR30595:SF6">
    <property type="entry name" value="SCHLAFEN ALBA-2 DOMAIN-CONTAINING PROTEIN"/>
    <property type="match status" value="1"/>
</dbReference>
<name>A0A1M6ZJD4_9FIRM</name>
<reference evidence="2 3" key="1">
    <citation type="submission" date="2016-11" db="EMBL/GenBank/DDBJ databases">
        <authorList>
            <person name="Jaros S."/>
            <person name="Januszkiewicz K."/>
            <person name="Wedrychowicz H."/>
        </authorList>
    </citation>
    <scope>NUCLEOTIDE SEQUENCE [LARGE SCALE GENOMIC DNA]</scope>
    <source>
        <strain evidence="2 3">DSM 14214</strain>
    </source>
</reference>
<keyword evidence="2" id="KW-0378">Hydrolase</keyword>
<dbReference type="OrthoDB" id="9807907at2"/>
<protein>
    <submittedName>
        <fullName evidence="2">ATP-dependent DNA helicase RecG</fullName>
    </submittedName>
</protein>
<dbReference type="EMBL" id="FRAH01000090">
    <property type="protein sequence ID" value="SHL30435.1"/>
    <property type="molecule type" value="Genomic_DNA"/>
</dbReference>
<dbReference type="InterPro" id="IPR038461">
    <property type="entry name" value="Schlafen_AlbA_2_dom_sf"/>
</dbReference>
<keyword evidence="2" id="KW-0547">Nucleotide-binding</keyword>
<evidence type="ECO:0000313" key="3">
    <source>
        <dbReference type="Proteomes" id="UP000183975"/>
    </source>
</evidence>
<dbReference type="Gene3D" id="3.30.565.60">
    <property type="match status" value="1"/>
</dbReference>
<dbReference type="SUPFAM" id="SSF46785">
    <property type="entry name" value="Winged helix' DNA-binding domain"/>
    <property type="match status" value="1"/>
</dbReference>
<dbReference type="RefSeq" id="WP_072853487.1">
    <property type="nucleotide sequence ID" value="NZ_FRAH01000090.1"/>
</dbReference>
<proteinExistence type="predicted"/>